<dbReference type="Proteomes" id="UP000004621">
    <property type="component" value="Unassembled WGS sequence"/>
</dbReference>
<comment type="caution">
    <text evidence="1">The sequence shown here is derived from an EMBL/GenBank/DDBJ whole genome shotgun (WGS) entry which is preliminary data.</text>
</comment>
<reference evidence="1 2" key="1">
    <citation type="submission" date="2010-01" db="EMBL/GenBank/DDBJ databases">
        <authorList>
            <person name="Weinstock G."/>
            <person name="Sodergren E."/>
            <person name="Clifton S."/>
            <person name="Fulton L."/>
            <person name="Fulton B."/>
            <person name="Courtney L."/>
            <person name="Fronick C."/>
            <person name="Harrison M."/>
            <person name="Strong C."/>
            <person name="Farmer C."/>
            <person name="Delahaunty K."/>
            <person name="Markovic C."/>
            <person name="Hall O."/>
            <person name="Minx P."/>
            <person name="Tomlinson C."/>
            <person name="Mitreva M."/>
            <person name="Nelson J."/>
            <person name="Hou S."/>
            <person name="Wollam A."/>
            <person name="Pepin K.H."/>
            <person name="Johnson M."/>
            <person name="Bhonagiri V."/>
            <person name="Nash W.E."/>
            <person name="Warren W."/>
            <person name="Chinwalla A."/>
            <person name="Mardis E.R."/>
            <person name="Wilson R.K."/>
        </authorList>
    </citation>
    <scope>NUCLEOTIDE SEQUENCE [LARGE SCALE GENOMIC DNA]</scope>
    <source>
        <strain evidence="1 2">NJ9703</strain>
    </source>
</reference>
<gene>
    <name evidence="1" type="ORF">NEISUBOT_04006</name>
</gene>
<evidence type="ECO:0000313" key="2">
    <source>
        <dbReference type="Proteomes" id="UP000004621"/>
    </source>
</evidence>
<dbReference type="EMBL" id="ACEO02000003">
    <property type="protein sequence ID" value="EFC52651.1"/>
    <property type="molecule type" value="Genomic_DNA"/>
</dbReference>
<protein>
    <submittedName>
        <fullName evidence="1">Uncharacterized protein</fullName>
    </submittedName>
</protein>
<accession>A0A9W5IRZ5</accession>
<proteinExistence type="predicted"/>
<sequence length="41" mass="4654">MFVGRYGHKMKAIIRQLCYNTKIPVSASVYHAASRPSETEI</sequence>
<dbReference type="AlphaFoldDB" id="A0A9W5IRZ5"/>
<organism evidence="1 2">
    <name type="scientific">Neisseria subflava NJ9703</name>
    <dbReference type="NCBI Taxonomy" id="546268"/>
    <lineage>
        <taxon>Bacteria</taxon>
        <taxon>Pseudomonadati</taxon>
        <taxon>Pseudomonadota</taxon>
        <taxon>Betaproteobacteria</taxon>
        <taxon>Neisseriales</taxon>
        <taxon>Neisseriaceae</taxon>
        <taxon>Neisseria</taxon>
    </lineage>
</organism>
<name>A0A9W5IRZ5_NEISU</name>
<evidence type="ECO:0000313" key="1">
    <source>
        <dbReference type="EMBL" id="EFC52651.1"/>
    </source>
</evidence>